<feature type="region of interest" description="Disordered" evidence="1">
    <location>
        <begin position="525"/>
        <end position="632"/>
    </location>
</feature>
<accession>A0A8H7PGS4</accession>
<dbReference type="EMBL" id="JAEPRA010000018">
    <property type="protein sequence ID" value="KAG2173565.1"/>
    <property type="molecule type" value="Genomic_DNA"/>
</dbReference>
<organism evidence="2 3">
    <name type="scientific">Umbelopsis vinacea</name>
    <dbReference type="NCBI Taxonomy" id="44442"/>
    <lineage>
        <taxon>Eukaryota</taxon>
        <taxon>Fungi</taxon>
        <taxon>Fungi incertae sedis</taxon>
        <taxon>Mucoromycota</taxon>
        <taxon>Mucoromycotina</taxon>
        <taxon>Umbelopsidomycetes</taxon>
        <taxon>Umbelopsidales</taxon>
        <taxon>Umbelopsidaceae</taxon>
        <taxon>Umbelopsis</taxon>
    </lineage>
</organism>
<proteinExistence type="predicted"/>
<protein>
    <submittedName>
        <fullName evidence="2">Uncharacterized protein</fullName>
    </submittedName>
</protein>
<sequence>MPLNDILESLVGHSTNVASVNLSKPSERVSNYLIPSQPKHKKLVRDAESYECKLYSLGGNEQAVARISAEYSTPSGTAHRQNLERLLSAANTLNQICDNPSGTRERIEELAQKHEELQLNIDYLESTRTKNAKEMLALQRSPSQPKKATKDDDAVHLQHDIAEYEATIGRLQRVLKNKDASISQLSDSVTDQLELQSHFNDMDTMMDELDDMSFEYTDVSGEELNNMSSEERELWQLRKSINTKKAELEKTEETLKTYTKESSPSQDTTQVSTSTDVYDRLTEVWEKAKASIRPTTPSMAEDMQNDVISLTERIGSTVSGMHDIEESVAGTILTISLPPFSDVNQTLINTVIDQAKSKPYTSQPTSQAALSAKVLRTIRDYQIEHDKGIPLAQLKSSISSFATSLNCGETQGNQSIYMLVANSLITIDRNEKGSPVKIVSVLFPFPLNEMSHPAVPNDVDNLATSKPSSDMSKGEANKTVVKGIAHKYEGAVKHAIGGLTHKPSLKESGEEERNEAIDQIQAAKEARERLTQHSNPLQHQNTMQASEKAGTTDAENVIQHEVDEHPNNPVNEFMDRNPVATDSAASDHHESEGQRDSHLHRQMDKRENPVLDPSIVRSQQRDAERNKQANQS</sequence>
<feature type="compositionally biased region" description="Basic and acidic residues" evidence="1">
    <location>
        <begin position="619"/>
        <end position="632"/>
    </location>
</feature>
<keyword evidence="3" id="KW-1185">Reference proteome</keyword>
<feature type="compositionally biased region" description="Basic and acidic residues" evidence="1">
    <location>
        <begin position="585"/>
        <end position="609"/>
    </location>
</feature>
<feature type="compositionally biased region" description="Polar residues" evidence="1">
    <location>
        <begin position="532"/>
        <end position="545"/>
    </location>
</feature>
<evidence type="ECO:0000313" key="2">
    <source>
        <dbReference type="EMBL" id="KAG2173565.1"/>
    </source>
</evidence>
<comment type="caution">
    <text evidence="2">The sequence shown here is derived from an EMBL/GenBank/DDBJ whole genome shotgun (WGS) entry which is preliminary data.</text>
</comment>
<dbReference type="AlphaFoldDB" id="A0A8H7PGS4"/>
<evidence type="ECO:0000256" key="1">
    <source>
        <dbReference type="SAM" id="MobiDB-lite"/>
    </source>
</evidence>
<gene>
    <name evidence="2" type="ORF">INT44_007156</name>
</gene>
<feature type="region of interest" description="Disordered" evidence="1">
    <location>
        <begin position="255"/>
        <end position="274"/>
    </location>
</feature>
<reference evidence="2" key="1">
    <citation type="submission" date="2020-12" db="EMBL/GenBank/DDBJ databases">
        <title>Metabolic potential, ecology and presence of endohyphal bacteria is reflected in genomic diversity of Mucoromycotina.</title>
        <authorList>
            <person name="Muszewska A."/>
            <person name="Okrasinska A."/>
            <person name="Steczkiewicz K."/>
            <person name="Drgas O."/>
            <person name="Orlowska M."/>
            <person name="Perlinska-Lenart U."/>
            <person name="Aleksandrzak-Piekarczyk T."/>
            <person name="Szatraj K."/>
            <person name="Zielenkiewicz U."/>
            <person name="Pilsyk S."/>
            <person name="Malc E."/>
            <person name="Mieczkowski P."/>
            <person name="Kruszewska J.S."/>
            <person name="Biernat P."/>
            <person name="Pawlowska J."/>
        </authorList>
    </citation>
    <scope>NUCLEOTIDE SEQUENCE</scope>
    <source>
        <strain evidence="2">WA0000051536</strain>
    </source>
</reference>
<dbReference type="Proteomes" id="UP000612746">
    <property type="component" value="Unassembled WGS sequence"/>
</dbReference>
<evidence type="ECO:0000313" key="3">
    <source>
        <dbReference type="Proteomes" id="UP000612746"/>
    </source>
</evidence>
<feature type="compositionally biased region" description="Low complexity" evidence="1">
    <location>
        <begin position="260"/>
        <end position="274"/>
    </location>
</feature>
<name>A0A8H7PGS4_9FUNG</name>
<dbReference type="OrthoDB" id="2383523at2759"/>